<name>A0A1H6A8T3_9HYPH</name>
<protein>
    <submittedName>
        <fullName evidence="3">Extensin-like protein C-terminus</fullName>
    </submittedName>
</protein>
<dbReference type="Proteomes" id="UP000236743">
    <property type="component" value="Unassembled WGS sequence"/>
</dbReference>
<dbReference type="OrthoDB" id="9809788at2"/>
<feature type="compositionally biased region" description="Basic and acidic residues" evidence="1">
    <location>
        <begin position="171"/>
        <end position="180"/>
    </location>
</feature>
<feature type="region of interest" description="Disordered" evidence="1">
    <location>
        <begin position="163"/>
        <end position="187"/>
    </location>
</feature>
<evidence type="ECO:0000313" key="3">
    <source>
        <dbReference type="EMBL" id="SEG44851.1"/>
    </source>
</evidence>
<dbReference type="Pfam" id="PF06904">
    <property type="entry name" value="Extensin-like_C"/>
    <property type="match status" value="1"/>
</dbReference>
<feature type="domain" description="Extensin-like C-terminal" evidence="2">
    <location>
        <begin position="20"/>
        <end position="187"/>
    </location>
</feature>
<sequence length="187" mass="19711">MLTAISGNRVRAADTGVNGGKDAACHVVEPVVVEALSVRSANGERQIAFDPPVTLSCTMASTVATWLDTSVQPLVRGHFDRDLAGLRVGGGHECRRRNRAVAGPLSEHATGKALDIFAFTLTGEKTGQTVVVEKPDGPAQSNFLQAIRQSACGAFNTSLGPGSDSAHANHLHVDTQERRSPSSHFCQ</sequence>
<dbReference type="RefSeq" id="WP_160115771.1">
    <property type="nucleotide sequence ID" value="NZ_FNUY01000005.1"/>
</dbReference>
<dbReference type="InterPro" id="IPR009683">
    <property type="entry name" value="Extensin-like_C"/>
</dbReference>
<accession>A0A1H6A8T3</accession>
<proteinExistence type="predicted"/>
<evidence type="ECO:0000259" key="2">
    <source>
        <dbReference type="Pfam" id="PF06904"/>
    </source>
</evidence>
<dbReference type="AlphaFoldDB" id="A0A1H6A8T3"/>
<evidence type="ECO:0000313" key="4">
    <source>
        <dbReference type="Proteomes" id="UP000236743"/>
    </source>
</evidence>
<reference evidence="3 4" key="1">
    <citation type="submission" date="2016-10" db="EMBL/GenBank/DDBJ databases">
        <authorList>
            <person name="de Groot N.N."/>
        </authorList>
    </citation>
    <scope>NUCLEOTIDE SEQUENCE [LARGE SCALE GENOMIC DNA]</scope>
    <source>
        <strain evidence="3 4">DSM 26656</strain>
    </source>
</reference>
<evidence type="ECO:0000256" key="1">
    <source>
        <dbReference type="SAM" id="MobiDB-lite"/>
    </source>
</evidence>
<gene>
    <name evidence="3" type="ORF">SAMN04488115_105280</name>
</gene>
<dbReference type="EMBL" id="FNUY01000005">
    <property type="protein sequence ID" value="SEG44851.1"/>
    <property type="molecule type" value="Genomic_DNA"/>
</dbReference>
<keyword evidence="4" id="KW-1185">Reference proteome</keyword>
<organism evidence="3 4">
    <name type="scientific">Bosea lathyri</name>
    <dbReference type="NCBI Taxonomy" id="1036778"/>
    <lineage>
        <taxon>Bacteria</taxon>
        <taxon>Pseudomonadati</taxon>
        <taxon>Pseudomonadota</taxon>
        <taxon>Alphaproteobacteria</taxon>
        <taxon>Hyphomicrobiales</taxon>
        <taxon>Boseaceae</taxon>
        <taxon>Bosea</taxon>
    </lineage>
</organism>